<accession>A0ABW3TDG3</accession>
<name>A0ABW3TDG3_9RHOB</name>
<evidence type="ECO:0000313" key="2">
    <source>
        <dbReference type="Proteomes" id="UP001597151"/>
    </source>
</evidence>
<dbReference type="Proteomes" id="UP001597151">
    <property type="component" value="Unassembled WGS sequence"/>
</dbReference>
<dbReference type="EMBL" id="JBHTKR010000004">
    <property type="protein sequence ID" value="MFD1195240.1"/>
    <property type="molecule type" value="Genomic_DNA"/>
</dbReference>
<protein>
    <submittedName>
        <fullName evidence="1">Uncharacterized protein</fullName>
    </submittedName>
</protein>
<sequence>MNDIAEVVRTEEDVARDSLGSRSQLVSAFFDHMNAQGVAWVVMNNYEDLPQIIPSDIDFSIPPDLFKRLDSFVVDFAGQTGAHIVQKLWHGNMKCAYILATGPEGAREFVQLDFFTAFSTKGCPALIPHEELVAGRQVLRNFFVPRPEVELIFTAMRRLFKDDWSERHCSRIAELCGRITATDWLPAHYGWMRTTLEAAARGEVDIVATRRAQDWAQLRATASGNLSLPERIANLSLQIRRIAVRLRDETGQLVVLAAPRESIGTAALETLELVFHRRLFLESSTLAALPVKLALLKRRKGLIIILAGAHHPKGRVLAKWLGRLGLVDQVLCRDGDSAQPDLGIPSTCFADDAGAIEAIVRVQAAKTARAIARSGTQTSGGAK</sequence>
<gene>
    <name evidence="1" type="ORF">ACFQ3C_11210</name>
</gene>
<evidence type="ECO:0000313" key="1">
    <source>
        <dbReference type="EMBL" id="MFD1195240.1"/>
    </source>
</evidence>
<dbReference type="RefSeq" id="WP_380791723.1">
    <property type="nucleotide sequence ID" value="NZ_JBHTKR010000004.1"/>
</dbReference>
<proteinExistence type="predicted"/>
<organism evidence="1 2">
    <name type="scientific">Seohaeicola saemankumensis</name>
    <dbReference type="NCBI Taxonomy" id="481181"/>
    <lineage>
        <taxon>Bacteria</taxon>
        <taxon>Pseudomonadati</taxon>
        <taxon>Pseudomonadota</taxon>
        <taxon>Alphaproteobacteria</taxon>
        <taxon>Rhodobacterales</taxon>
        <taxon>Roseobacteraceae</taxon>
        <taxon>Seohaeicola</taxon>
    </lineage>
</organism>
<reference evidence="2" key="1">
    <citation type="journal article" date="2019" name="Int. J. Syst. Evol. Microbiol.">
        <title>The Global Catalogue of Microorganisms (GCM) 10K type strain sequencing project: providing services to taxonomists for standard genome sequencing and annotation.</title>
        <authorList>
            <consortium name="The Broad Institute Genomics Platform"/>
            <consortium name="The Broad Institute Genome Sequencing Center for Infectious Disease"/>
            <person name="Wu L."/>
            <person name="Ma J."/>
        </authorList>
    </citation>
    <scope>NUCLEOTIDE SEQUENCE [LARGE SCALE GENOMIC DNA]</scope>
    <source>
        <strain evidence="2">CCUG 55328</strain>
    </source>
</reference>
<keyword evidence="2" id="KW-1185">Reference proteome</keyword>
<comment type="caution">
    <text evidence="1">The sequence shown here is derived from an EMBL/GenBank/DDBJ whole genome shotgun (WGS) entry which is preliminary data.</text>
</comment>